<dbReference type="EMBL" id="KM982401">
    <property type="protein sequence ID" value="AKI79724.1"/>
    <property type="molecule type" value="Genomic_DNA"/>
</dbReference>
<dbReference type="InterPro" id="IPR017880">
    <property type="entry name" value="KilA_N"/>
</dbReference>
<sequence length="393" mass="45563">MPQKTSKSKSSRTRYIEDSDDETRGRSRNRSIEKSRSRSLDKSQKKSRDKSLTRSRSKSPEKSKSRSKSLTRSRSKSPKKCITGNRKNSKHTKKDNEYTTEESDEESDDESDGETNEESDEELDNKSDGESDEEISEESDEEISEESDEDVPEEEYDDNDIRNIIIENINNEFARGKFGDFNVIIMKDNGFINATKLCKNAGSDFYHWKETKKAKELINELEKYTKLDEKELLILITGGKKYEIRGTYVHPILITNIANWISSIFAMKVGIWIEEWKKYSNNNTLKYYKALSKLKNSGSNNKEKSIQFKLQKKYGGKIEVSTKYGKIDLLTSDKVIEIKSYCNWKHALGQVLAYGDVYFHKRKCICLFDIPDDVNTSVIKKLLDKYDVELLFM</sequence>
<dbReference type="SMART" id="SM01252">
    <property type="entry name" value="KilA-N"/>
    <property type="match status" value="1"/>
</dbReference>
<evidence type="ECO:0000259" key="2">
    <source>
        <dbReference type="PROSITE" id="PS51301"/>
    </source>
</evidence>
<feature type="region of interest" description="Disordered" evidence="1">
    <location>
        <begin position="1"/>
        <end position="159"/>
    </location>
</feature>
<dbReference type="Proteomes" id="UP000241474">
    <property type="component" value="Segment"/>
</dbReference>
<feature type="compositionally biased region" description="Acidic residues" evidence="1">
    <location>
        <begin position="130"/>
        <end position="158"/>
    </location>
</feature>
<evidence type="ECO:0000313" key="3">
    <source>
        <dbReference type="EMBL" id="AKI79717.1"/>
    </source>
</evidence>
<dbReference type="GO" id="GO:0003677">
    <property type="term" value="F:DNA binding"/>
    <property type="evidence" value="ECO:0007669"/>
    <property type="project" value="InterPro"/>
</dbReference>
<dbReference type="Pfam" id="PF04383">
    <property type="entry name" value="KilA-N"/>
    <property type="match status" value="1"/>
</dbReference>
<dbReference type="SUPFAM" id="SSF54616">
    <property type="entry name" value="DNA-binding domain of Mlu1-box binding protein MBP1"/>
    <property type="match status" value="1"/>
</dbReference>
<proteinExistence type="predicted"/>
<feature type="compositionally biased region" description="Basic and acidic residues" evidence="1">
    <location>
        <begin position="14"/>
        <end position="64"/>
    </location>
</feature>
<reference evidence="3 4" key="1">
    <citation type="submission" date="2014-10" db="EMBL/GenBank/DDBJ databases">
        <title>Pan-genome analysis of Brazilian lineage A amoebal mimiviruses.</title>
        <authorList>
            <person name="Assis F.L."/>
            <person name="Abrahao J.S."/>
            <person name="Kroon E.G."/>
            <person name="Dornas F.P."/>
            <person name="Andrade K.R."/>
            <person name="Borato P.V.M."/>
            <person name="Pilotto M.R."/>
            <person name="Benamar S."/>
            <person name="LaScola B."/>
            <person name="Colson P."/>
        </authorList>
    </citation>
    <scope>NUCLEOTIDE SEQUENCE [LARGE SCALE GENOMIC DNA]</scope>
    <source>
        <strain evidence="3 4">Oyster</strain>
    </source>
</reference>
<dbReference type="InterPro" id="IPR018004">
    <property type="entry name" value="KilA/APSES_HTH"/>
</dbReference>
<feature type="compositionally biased region" description="Acidic residues" evidence="1">
    <location>
        <begin position="98"/>
        <end position="123"/>
    </location>
</feature>
<evidence type="ECO:0000313" key="4">
    <source>
        <dbReference type="Proteomes" id="UP000241474"/>
    </source>
</evidence>
<organism evidence="3 4">
    <name type="scientific">Acanthamoeba polyphaga mimivirus</name>
    <name type="common">APMV</name>
    <dbReference type="NCBI Taxonomy" id="212035"/>
    <lineage>
        <taxon>Viruses</taxon>
        <taxon>Varidnaviria</taxon>
        <taxon>Bamfordvirae</taxon>
        <taxon>Nucleocytoviricota</taxon>
        <taxon>Megaviricetes</taxon>
        <taxon>Imitervirales</taxon>
        <taxon>Mimiviridae</taxon>
        <taxon>Megamimivirinae</taxon>
        <taxon>Mimivirus</taxon>
        <taxon>Mimivirus bradfordmassiliense</taxon>
    </lineage>
</organism>
<dbReference type="PROSITE" id="PS51301">
    <property type="entry name" value="KILA_N"/>
    <property type="match status" value="1"/>
</dbReference>
<name>A0A0G2Y7E1_MIMIV</name>
<organismHost>
    <name type="scientific">Acanthamoeba polyphaga</name>
    <name type="common">Amoeba</name>
    <dbReference type="NCBI Taxonomy" id="5757"/>
</organismHost>
<accession>A0A0G2Y7E1</accession>
<dbReference type="EMBL" id="KM982401">
    <property type="protein sequence ID" value="AKI79717.1"/>
    <property type="molecule type" value="Genomic_DNA"/>
</dbReference>
<dbReference type="InterPro" id="IPR036887">
    <property type="entry name" value="HTH_APSES_sf"/>
</dbReference>
<protein>
    <submittedName>
        <fullName evidence="3">Kila N-terminal domain N1R/P28 DNA binding protein</fullName>
    </submittedName>
</protein>
<evidence type="ECO:0000256" key="1">
    <source>
        <dbReference type="SAM" id="MobiDB-lite"/>
    </source>
</evidence>
<feature type="domain" description="KilA-N" evidence="2">
    <location>
        <begin position="172"/>
        <end position="276"/>
    </location>
</feature>
<feature type="compositionally biased region" description="Basic residues" evidence="1">
    <location>
        <begin position="65"/>
        <end position="79"/>
    </location>
</feature>
<feature type="compositionally biased region" description="Basic residues" evidence="1">
    <location>
        <begin position="1"/>
        <end position="12"/>
    </location>
</feature>